<dbReference type="InterPro" id="IPR011990">
    <property type="entry name" value="TPR-like_helical_dom_sf"/>
</dbReference>
<evidence type="ECO:0000313" key="1">
    <source>
        <dbReference type="EMBL" id="CAJ1948613.1"/>
    </source>
</evidence>
<protein>
    <submittedName>
        <fullName evidence="1">Uncharacterized protein</fullName>
    </submittedName>
</protein>
<dbReference type="AlphaFoldDB" id="A0AAD2JH97"/>
<comment type="caution">
    <text evidence="1">The sequence shown here is derived from an EMBL/GenBank/DDBJ whole genome shotgun (WGS) entry which is preliminary data.</text>
</comment>
<name>A0AAD2JH97_9STRA</name>
<dbReference type="EMBL" id="CAKOGP040001747">
    <property type="protein sequence ID" value="CAJ1948613.1"/>
    <property type="molecule type" value="Genomic_DNA"/>
</dbReference>
<keyword evidence="2" id="KW-1185">Reference proteome</keyword>
<organism evidence="1 2">
    <name type="scientific">Cylindrotheca closterium</name>
    <dbReference type="NCBI Taxonomy" id="2856"/>
    <lineage>
        <taxon>Eukaryota</taxon>
        <taxon>Sar</taxon>
        <taxon>Stramenopiles</taxon>
        <taxon>Ochrophyta</taxon>
        <taxon>Bacillariophyta</taxon>
        <taxon>Bacillariophyceae</taxon>
        <taxon>Bacillariophycidae</taxon>
        <taxon>Bacillariales</taxon>
        <taxon>Bacillariaceae</taxon>
        <taxon>Cylindrotheca</taxon>
    </lineage>
</organism>
<gene>
    <name evidence="1" type="ORF">CYCCA115_LOCUS11704</name>
</gene>
<evidence type="ECO:0000313" key="2">
    <source>
        <dbReference type="Proteomes" id="UP001295423"/>
    </source>
</evidence>
<accession>A0AAD2JH97</accession>
<dbReference type="SUPFAM" id="SSF48452">
    <property type="entry name" value="TPR-like"/>
    <property type="match status" value="1"/>
</dbReference>
<sequence>MNPHLLVIELNNQAVAFMKQNQFHDAISATSAALKYQREIEIARSVAQCSTSEGEEECACDCIDQYMLECDRVDLPCSALSSEFVYQQGIPIPYNATKTMAQVTPIIIFNSALSHQLLALHQQHHQAGTIKSQHFLTHAKRLYQLAHDANDREENVLFQFAVINNTAVIHKALGNLAASKKCFDFLLSLLMVFIDRGCSTQVKHMHDFLVNVSANAGTAAAA</sequence>
<proteinExistence type="predicted"/>
<dbReference type="Proteomes" id="UP001295423">
    <property type="component" value="Unassembled WGS sequence"/>
</dbReference>
<reference evidence="1" key="1">
    <citation type="submission" date="2023-08" db="EMBL/GenBank/DDBJ databases">
        <authorList>
            <person name="Audoor S."/>
            <person name="Bilcke G."/>
        </authorList>
    </citation>
    <scope>NUCLEOTIDE SEQUENCE</scope>
</reference>